<dbReference type="Gene3D" id="1.10.150.20">
    <property type="entry name" value="5' to 3' exonuclease, C-terminal subdomain"/>
    <property type="match status" value="1"/>
</dbReference>
<dbReference type="RefSeq" id="WP_253661474.1">
    <property type="nucleotide sequence ID" value="NZ_BAAAJQ010000001.1"/>
</dbReference>
<dbReference type="InterPro" id="IPR017961">
    <property type="entry name" value="DNA_pol_Y-fam_little_finger"/>
</dbReference>
<evidence type="ECO:0000259" key="3">
    <source>
        <dbReference type="PROSITE" id="PS50173"/>
    </source>
</evidence>
<evidence type="ECO:0000313" key="5">
    <source>
        <dbReference type="Proteomes" id="UP001206895"/>
    </source>
</evidence>
<dbReference type="EMBL" id="JAMTCJ010000002">
    <property type="protein sequence ID" value="MCP2176495.1"/>
    <property type="molecule type" value="Genomic_DNA"/>
</dbReference>
<dbReference type="PANTHER" id="PTHR45990:SF1">
    <property type="entry name" value="DNA REPAIR PROTEIN REV1"/>
    <property type="match status" value="1"/>
</dbReference>
<dbReference type="PROSITE" id="PS50173">
    <property type="entry name" value="UMUC"/>
    <property type="match status" value="1"/>
</dbReference>
<dbReference type="InterPro" id="IPR001126">
    <property type="entry name" value="UmuC"/>
</dbReference>
<keyword evidence="5" id="KW-1185">Reference proteome</keyword>
<organism evidence="4 5">
    <name type="scientific">Williamsia maris</name>
    <dbReference type="NCBI Taxonomy" id="72806"/>
    <lineage>
        <taxon>Bacteria</taxon>
        <taxon>Bacillati</taxon>
        <taxon>Actinomycetota</taxon>
        <taxon>Actinomycetes</taxon>
        <taxon>Mycobacteriales</taxon>
        <taxon>Nocardiaceae</taxon>
        <taxon>Williamsia</taxon>
    </lineage>
</organism>
<dbReference type="Pfam" id="PF00817">
    <property type="entry name" value="IMS"/>
    <property type="match status" value="1"/>
</dbReference>
<dbReference type="Pfam" id="PF11799">
    <property type="entry name" value="IMS_C"/>
    <property type="match status" value="1"/>
</dbReference>
<feature type="domain" description="UmuC" evidence="3">
    <location>
        <begin position="6"/>
        <end position="181"/>
    </location>
</feature>
<dbReference type="Proteomes" id="UP001206895">
    <property type="component" value="Unassembled WGS sequence"/>
</dbReference>
<dbReference type="Gene3D" id="3.40.1170.60">
    <property type="match status" value="1"/>
</dbReference>
<dbReference type="InterPro" id="IPR043502">
    <property type="entry name" value="DNA/RNA_pol_sf"/>
</dbReference>
<evidence type="ECO:0000256" key="2">
    <source>
        <dbReference type="ARBA" id="ARBA00025589"/>
    </source>
</evidence>
<evidence type="ECO:0000313" key="4">
    <source>
        <dbReference type="EMBL" id="MCP2176495.1"/>
    </source>
</evidence>
<sequence>MSQRLVLHADADAFFASVVLRGRPDLIDTPVAVTAYVFVASANYVARSRGVHGGMLAAEALRLCPDLVLIEVPRSEVEEASEALFDLFADCALAVEPGSMEEGFLDVGVTDWSAAREAAEVIRHRAAGELSLPISIGIGRTKLIAKLASRSAKPDGVRMIEPAEEQILRATLRLDRAWGVGGRTLERLTQLGAVTLGDLDTVSDDELELVCGVGMAKRLRGFRTGTDDSEVRSVATRTTLSSEGAIAGFRRPDHLPADVLTGSVARVCRRAIRAGLVGTGMTLTLKPTAGGPPLVRRQSFPDPSADVELWSDRARMLLADLPHPELSGIGFTLTRLQPATDVPATLF</sequence>
<gene>
    <name evidence="4" type="ORF">LX13_002314</name>
</gene>
<protein>
    <submittedName>
        <fullName evidence="4">DNA polymerase-4</fullName>
    </submittedName>
</protein>
<evidence type="ECO:0000256" key="1">
    <source>
        <dbReference type="ARBA" id="ARBA00010945"/>
    </source>
</evidence>
<accession>A0ABT1HFI6</accession>
<proteinExistence type="inferred from homology"/>
<dbReference type="InterPro" id="IPR043128">
    <property type="entry name" value="Rev_trsase/Diguanyl_cyclase"/>
</dbReference>
<comment type="similarity">
    <text evidence="1">Belongs to the DNA polymerase type-Y family.</text>
</comment>
<comment type="caution">
    <text evidence="4">The sequence shown here is derived from an EMBL/GenBank/DDBJ whole genome shotgun (WGS) entry which is preliminary data.</text>
</comment>
<dbReference type="Gene3D" id="3.30.70.270">
    <property type="match status" value="1"/>
</dbReference>
<dbReference type="PANTHER" id="PTHR45990">
    <property type="entry name" value="DNA REPAIR PROTEIN REV1"/>
    <property type="match status" value="1"/>
</dbReference>
<reference evidence="4 5" key="1">
    <citation type="submission" date="2022-06" db="EMBL/GenBank/DDBJ databases">
        <title>Genomic Encyclopedia of Archaeal and Bacterial Type Strains, Phase II (KMG-II): from individual species to whole genera.</title>
        <authorList>
            <person name="Goeker M."/>
        </authorList>
    </citation>
    <scope>NUCLEOTIDE SEQUENCE [LARGE SCALE GENOMIC DNA]</scope>
    <source>
        <strain evidence="4 5">DSM 44693</strain>
    </source>
</reference>
<dbReference type="SUPFAM" id="SSF56672">
    <property type="entry name" value="DNA/RNA polymerases"/>
    <property type="match status" value="1"/>
</dbReference>
<name>A0ABT1HFI6_9NOCA</name>
<comment type="function">
    <text evidence="2">Poorly processive, error-prone DNA polymerase involved in untargeted mutagenesis. Copies undamaged DNA at stalled replication forks, which arise in vivo from mismatched or misaligned primer ends. These misaligned primers can be extended by PolIV. Exhibits no 3'-5' exonuclease (proofreading) activity. May be involved in translesional synthesis, in conjunction with the beta clamp from PolIII.</text>
</comment>